<evidence type="ECO:0000256" key="2">
    <source>
        <dbReference type="SAM" id="MobiDB-lite"/>
    </source>
</evidence>
<evidence type="ECO:0000313" key="5">
    <source>
        <dbReference type="Proteomes" id="UP000593572"/>
    </source>
</evidence>
<dbReference type="GO" id="GO:0046872">
    <property type="term" value="F:metal ion binding"/>
    <property type="evidence" value="ECO:0007669"/>
    <property type="project" value="UniProtKB-UniRule"/>
</dbReference>
<name>A0A7J8LX26_9ROSI</name>
<keyword evidence="1" id="KW-0479">Metal-binding</keyword>
<dbReference type="EC" id="3.1.3.16" evidence="1"/>
<dbReference type="Proteomes" id="UP000593572">
    <property type="component" value="Unassembled WGS sequence"/>
</dbReference>
<dbReference type="SMART" id="SM00332">
    <property type="entry name" value="PP2Cc"/>
    <property type="match status" value="1"/>
</dbReference>
<evidence type="ECO:0000256" key="1">
    <source>
        <dbReference type="RuleBase" id="RU366020"/>
    </source>
</evidence>
<keyword evidence="1" id="KW-0378">Hydrolase</keyword>
<dbReference type="InterPro" id="IPR036457">
    <property type="entry name" value="PPM-type-like_dom_sf"/>
</dbReference>
<comment type="similarity">
    <text evidence="1">Belongs to the PP2C family.</text>
</comment>
<dbReference type="GO" id="GO:0009507">
    <property type="term" value="C:chloroplast"/>
    <property type="evidence" value="ECO:0007669"/>
    <property type="project" value="TreeGrafter"/>
</dbReference>
<dbReference type="Pfam" id="PF13672">
    <property type="entry name" value="PP2C_2"/>
    <property type="match status" value="1"/>
</dbReference>
<keyword evidence="1" id="KW-0904">Protein phosphatase</keyword>
<dbReference type="CDD" id="cd00143">
    <property type="entry name" value="PP2Cc"/>
    <property type="match status" value="1"/>
</dbReference>
<dbReference type="GO" id="GO:0004722">
    <property type="term" value="F:protein serine/threonine phosphatase activity"/>
    <property type="evidence" value="ECO:0007669"/>
    <property type="project" value="UniProtKB-EC"/>
</dbReference>
<comment type="catalytic activity">
    <reaction evidence="1">
        <text>O-phospho-L-seryl-[protein] + H2O = L-seryl-[protein] + phosphate</text>
        <dbReference type="Rhea" id="RHEA:20629"/>
        <dbReference type="Rhea" id="RHEA-COMP:9863"/>
        <dbReference type="Rhea" id="RHEA-COMP:11604"/>
        <dbReference type="ChEBI" id="CHEBI:15377"/>
        <dbReference type="ChEBI" id="CHEBI:29999"/>
        <dbReference type="ChEBI" id="CHEBI:43474"/>
        <dbReference type="ChEBI" id="CHEBI:83421"/>
        <dbReference type="EC" id="3.1.3.16"/>
    </reaction>
</comment>
<feature type="region of interest" description="Disordered" evidence="2">
    <location>
        <begin position="1"/>
        <end position="58"/>
    </location>
</feature>
<evidence type="ECO:0000313" key="4">
    <source>
        <dbReference type="EMBL" id="MBA0556910.1"/>
    </source>
</evidence>
<dbReference type="PANTHER" id="PTHR12320">
    <property type="entry name" value="PROTEIN PHOSPHATASE 2C"/>
    <property type="match status" value="1"/>
</dbReference>
<dbReference type="SMART" id="SM00331">
    <property type="entry name" value="PP2C_SIG"/>
    <property type="match status" value="1"/>
</dbReference>
<dbReference type="Gene3D" id="3.60.40.10">
    <property type="entry name" value="PPM-type phosphatase domain"/>
    <property type="match status" value="1"/>
</dbReference>
<dbReference type="AlphaFoldDB" id="A0A7J8LX26"/>
<dbReference type="PANTHER" id="PTHR12320:SF1">
    <property type="entry name" value="PROTEIN PHOSPHATASE PTC7 HOMOLOG"/>
    <property type="match status" value="1"/>
</dbReference>
<proteinExistence type="inferred from homology"/>
<comment type="cofactor">
    <cofactor evidence="1">
        <name>Mg(2+)</name>
        <dbReference type="ChEBI" id="CHEBI:18420"/>
    </cofactor>
</comment>
<dbReference type="EMBL" id="JABEZX010000005">
    <property type="protein sequence ID" value="MBA0556910.1"/>
    <property type="molecule type" value="Genomic_DNA"/>
</dbReference>
<sequence>MALVPDLEKASPPLEAPTSGSETRTELASLELSSKSEVPHGVKLEEEENSGAGENGERIGKIEGITLNMEPKMDLAVEEVCAQVADSENSIESEIEIQSTSLGACSNIEMPNNLEFQESGKDDAGEEVAQKSVSSKEHSNEQSINASKMLVMIEDATEGEVGEIKLNSTLSEVESILNEATVHTTMNQSVDSDIIKSSKMLDEGVAFSISQAEINEADAQSDNKVRQLTMLKGVELQSGGTLEREEISTAGFFLYSGAALLPNPTKAFAGGEDAYFIASQNWLGVADGVGQWSFEGIGVGVYAKELMENCERIVSDRNGVPITDPVEILNRAAANTQSCGSSTVLVAYFDDQALHVANIGDSGFMIIRNGAVFKRSSPMVYELAFPVQIARGDQPSDFVEVQVYKVDLYEKDVIITATDGLFDNLYERDIVSIVSKSLQESLRPQEIAELLATTAQEVGQLSLVRSPLSDEVQAAGYVGYRGGKLDDVTVIVSLVKRRFSNHAHKCRCDKVVEVFLLKRVQLTSCLNFYQPVGIVSSILDYFDIDVVVIAVWHLKLFGD</sequence>
<protein>
    <recommendedName>
        <fullName evidence="1">Protein phosphatase</fullName>
        <ecNumber evidence="1">3.1.3.16</ecNumber>
    </recommendedName>
</protein>
<gene>
    <name evidence="4" type="ORF">Golob_026977</name>
</gene>
<comment type="catalytic activity">
    <reaction evidence="1">
        <text>O-phospho-L-threonyl-[protein] + H2O = L-threonyl-[protein] + phosphate</text>
        <dbReference type="Rhea" id="RHEA:47004"/>
        <dbReference type="Rhea" id="RHEA-COMP:11060"/>
        <dbReference type="Rhea" id="RHEA-COMP:11605"/>
        <dbReference type="ChEBI" id="CHEBI:15377"/>
        <dbReference type="ChEBI" id="CHEBI:30013"/>
        <dbReference type="ChEBI" id="CHEBI:43474"/>
        <dbReference type="ChEBI" id="CHEBI:61977"/>
        <dbReference type="EC" id="3.1.3.16"/>
    </reaction>
</comment>
<keyword evidence="1" id="KW-0460">Magnesium</keyword>
<organism evidence="4 5">
    <name type="scientific">Gossypium lobatum</name>
    <dbReference type="NCBI Taxonomy" id="34289"/>
    <lineage>
        <taxon>Eukaryota</taxon>
        <taxon>Viridiplantae</taxon>
        <taxon>Streptophyta</taxon>
        <taxon>Embryophyta</taxon>
        <taxon>Tracheophyta</taxon>
        <taxon>Spermatophyta</taxon>
        <taxon>Magnoliopsida</taxon>
        <taxon>eudicotyledons</taxon>
        <taxon>Gunneridae</taxon>
        <taxon>Pentapetalae</taxon>
        <taxon>rosids</taxon>
        <taxon>malvids</taxon>
        <taxon>Malvales</taxon>
        <taxon>Malvaceae</taxon>
        <taxon>Malvoideae</taxon>
        <taxon>Gossypium</taxon>
    </lineage>
</organism>
<accession>A0A7J8LX26</accession>
<dbReference type="InterPro" id="IPR001932">
    <property type="entry name" value="PPM-type_phosphatase-like_dom"/>
</dbReference>
<keyword evidence="5" id="KW-1185">Reference proteome</keyword>
<reference evidence="4 5" key="1">
    <citation type="journal article" date="2019" name="Genome Biol. Evol.">
        <title>Insights into the evolution of the New World diploid cottons (Gossypium, subgenus Houzingenia) based on genome sequencing.</title>
        <authorList>
            <person name="Grover C.E."/>
            <person name="Arick M.A. 2nd"/>
            <person name="Thrash A."/>
            <person name="Conover J.L."/>
            <person name="Sanders W.S."/>
            <person name="Peterson D.G."/>
            <person name="Frelichowski J.E."/>
            <person name="Scheffler J.A."/>
            <person name="Scheffler B.E."/>
            <person name="Wendel J.F."/>
        </authorList>
    </citation>
    <scope>NUCLEOTIDE SEQUENCE [LARGE SCALE GENOMIC DNA]</scope>
    <source>
        <strain evidence="4">157</strain>
        <tissue evidence="4">Leaf</tissue>
    </source>
</reference>
<comment type="caution">
    <text evidence="4">The sequence shown here is derived from an EMBL/GenBank/DDBJ whole genome shotgun (WGS) entry which is preliminary data.</text>
</comment>
<feature type="domain" description="PPM-type phosphatase" evidence="3">
    <location>
        <begin position="255"/>
        <end position="495"/>
    </location>
</feature>
<dbReference type="InterPro" id="IPR039123">
    <property type="entry name" value="PPTC7"/>
</dbReference>
<feature type="region of interest" description="Disordered" evidence="2">
    <location>
        <begin position="116"/>
        <end position="143"/>
    </location>
</feature>
<comment type="cofactor">
    <cofactor evidence="1">
        <name>Mn(2+)</name>
        <dbReference type="ChEBI" id="CHEBI:29035"/>
    </cofactor>
</comment>
<evidence type="ECO:0000259" key="3">
    <source>
        <dbReference type="PROSITE" id="PS51746"/>
    </source>
</evidence>
<keyword evidence="1" id="KW-0464">Manganese</keyword>
<dbReference type="SUPFAM" id="SSF81606">
    <property type="entry name" value="PP2C-like"/>
    <property type="match status" value="1"/>
</dbReference>
<feature type="compositionally biased region" description="Low complexity" evidence="2">
    <location>
        <begin position="26"/>
        <end position="36"/>
    </location>
</feature>
<dbReference type="PROSITE" id="PS51746">
    <property type="entry name" value="PPM_2"/>
    <property type="match status" value="1"/>
</dbReference>